<keyword evidence="3" id="KW-0813">Transport</keyword>
<keyword evidence="4" id="KW-1003">Cell membrane</keyword>
<dbReference type="InterPro" id="IPR050173">
    <property type="entry name" value="ABC_transporter_C-like"/>
</dbReference>
<comment type="similarity">
    <text evidence="2">Belongs to the ABC transporter superfamily. ABCC family. Conjugate transporter (TC 3.A.1.208) subfamily.</text>
</comment>
<accession>C5M5A3</accession>
<keyword evidence="6" id="KW-0547">Nucleotide-binding</keyword>
<evidence type="ECO:0000256" key="10">
    <source>
        <dbReference type="ARBA" id="ARBA00023180"/>
    </source>
</evidence>
<keyword evidence="13" id="KW-1185">Reference proteome</keyword>
<evidence type="ECO:0000256" key="4">
    <source>
        <dbReference type="ARBA" id="ARBA00022475"/>
    </source>
</evidence>
<comment type="subcellular location">
    <subcellularLocation>
        <location evidence="1">Cell membrane</location>
        <topology evidence="1">Multi-pass membrane protein</topology>
    </subcellularLocation>
</comment>
<dbReference type="InterPro" id="IPR027417">
    <property type="entry name" value="P-loop_NTPase"/>
</dbReference>
<proteinExistence type="inferred from homology"/>
<keyword evidence="10" id="KW-0325">Glycoprotein</keyword>
<dbReference type="KEGG" id="ctp:CTRG_02081"/>
<sequence length="179" mass="20614">MVFDISQIGLYDLRSKLSIIPQDPVLFQGTVRRNLDPFNEHSDTSLWDALRRSGLDQKFHLDQIVDDDGSNFSLGERQLLAFARALVRDSKILILDEATSSVDYETDAMIQKLVAEEFKHCTILTIAHRLKTVLNYERVLVMDKGQVEEFDAPKKLYQVEKSIFRQMCQKSNITADDFL</sequence>
<dbReference type="Pfam" id="PF00005">
    <property type="entry name" value="ABC_tran"/>
    <property type="match status" value="1"/>
</dbReference>
<keyword evidence="5" id="KW-0812">Transmembrane</keyword>
<dbReference type="VEuPathDB" id="FungiDB:CTRG_02081"/>
<dbReference type="Proteomes" id="UP000002037">
    <property type="component" value="Unassembled WGS sequence"/>
</dbReference>
<dbReference type="RefSeq" id="XP_002547774.1">
    <property type="nucleotide sequence ID" value="XM_002547728.1"/>
</dbReference>
<dbReference type="GO" id="GO:0005886">
    <property type="term" value="C:plasma membrane"/>
    <property type="evidence" value="ECO:0007669"/>
    <property type="project" value="UniProtKB-SubCell"/>
</dbReference>
<evidence type="ECO:0000256" key="8">
    <source>
        <dbReference type="ARBA" id="ARBA00022989"/>
    </source>
</evidence>
<feature type="domain" description="ABC transporter" evidence="11">
    <location>
        <begin position="10"/>
        <end position="100"/>
    </location>
</feature>
<dbReference type="Gene3D" id="3.40.50.300">
    <property type="entry name" value="P-loop containing nucleotide triphosphate hydrolases"/>
    <property type="match status" value="1"/>
</dbReference>
<protein>
    <recommendedName>
        <fullName evidence="11">ABC transporter domain-containing protein</fullName>
    </recommendedName>
</protein>
<evidence type="ECO:0000256" key="7">
    <source>
        <dbReference type="ARBA" id="ARBA00022840"/>
    </source>
</evidence>
<dbReference type="GO" id="GO:0008559">
    <property type="term" value="F:ABC-type xenobiotic transporter activity"/>
    <property type="evidence" value="ECO:0007669"/>
    <property type="project" value="TreeGrafter"/>
</dbReference>
<gene>
    <name evidence="12" type="ORF">CTRG_02081</name>
</gene>
<dbReference type="EMBL" id="GG692396">
    <property type="protein sequence ID" value="EER35219.1"/>
    <property type="molecule type" value="Genomic_DNA"/>
</dbReference>
<dbReference type="GeneID" id="8297178"/>
<dbReference type="HOGENOM" id="CLU_000604_1_9_1"/>
<dbReference type="SUPFAM" id="SSF52540">
    <property type="entry name" value="P-loop containing nucleoside triphosphate hydrolases"/>
    <property type="match status" value="1"/>
</dbReference>
<dbReference type="OrthoDB" id="6500128at2759"/>
<keyword evidence="8" id="KW-1133">Transmembrane helix</keyword>
<dbReference type="eggNOG" id="KOG0054">
    <property type="taxonomic scope" value="Eukaryota"/>
</dbReference>
<dbReference type="GO" id="GO:0016887">
    <property type="term" value="F:ATP hydrolysis activity"/>
    <property type="evidence" value="ECO:0007669"/>
    <property type="project" value="InterPro"/>
</dbReference>
<evidence type="ECO:0000256" key="6">
    <source>
        <dbReference type="ARBA" id="ARBA00022741"/>
    </source>
</evidence>
<evidence type="ECO:0000256" key="3">
    <source>
        <dbReference type="ARBA" id="ARBA00022448"/>
    </source>
</evidence>
<evidence type="ECO:0000256" key="1">
    <source>
        <dbReference type="ARBA" id="ARBA00004651"/>
    </source>
</evidence>
<keyword evidence="9" id="KW-0472">Membrane</keyword>
<dbReference type="AlphaFoldDB" id="C5M5A3"/>
<evidence type="ECO:0000256" key="5">
    <source>
        <dbReference type="ARBA" id="ARBA00022692"/>
    </source>
</evidence>
<evidence type="ECO:0000259" key="11">
    <source>
        <dbReference type="Pfam" id="PF00005"/>
    </source>
</evidence>
<evidence type="ECO:0000256" key="2">
    <source>
        <dbReference type="ARBA" id="ARBA00009726"/>
    </source>
</evidence>
<reference evidence="12 13" key="1">
    <citation type="journal article" date="2009" name="Nature">
        <title>Evolution of pathogenicity and sexual reproduction in eight Candida genomes.</title>
        <authorList>
            <person name="Butler G."/>
            <person name="Rasmussen M.D."/>
            <person name="Lin M.F."/>
            <person name="Santos M.A."/>
            <person name="Sakthikumar S."/>
            <person name="Munro C.A."/>
            <person name="Rheinbay E."/>
            <person name="Grabherr M."/>
            <person name="Forche A."/>
            <person name="Reedy J.L."/>
            <person name="Agrafioti I."/>
            <person name="Arnaud M.B."/>
            <person name="Bates S."/>
            <person name="Brown A.J."/>
            <person name="Brunke S."/>
            <person name="Costanzo M.C."/>
            <person name="Fitzpatrick D.A."/>
            <person name="de Groot P.W."/>
            <person name="Harris D."/>
            <person name="Hoyer L.L."/>
            <person name="Hube B."/>
            <person name="Klis F.M."/>
            <person name="Kodira C."/>
            <person name="Lennard N."/>
            <person name="Logue M.E."/>
            <person name="Martin R."/>
            <person name="Neiman A.M."/>
            <person name="Nikolaou E."/>
            <person name="Quail M.A."/>
            <person name="Quinn J."/>
            <person name="Santos M.C."/>
            <person name="Schmitzberger F.F."/>
            <person name="Sherlock G."/>
            <person name="Shah P."/>
            <person name="Silverstein K.A."/>
            <person name="Skrzypek M.S."/>
            <person name="Soll D."/>
            <person name="Staggs R."/>
            <person name="Stansfield I."/>
            <person name="Stumpf M.P."/>
            <person name="Sudbery P.E."/>
            <person name="Srikantha T."/>
            <person name="Zeng Q."/>
            <person name="Berman J."/>
            <person name="Berriman M."/>
            <person name="Heitman J."/>
            <person name="Gow N.A."/>
            <person name="Lorenz M.C."/>
            <person name="Birren B.W."/>
            <person name="Kellis M."/>
            <person name="Cuomo C.A."/>
        </authorList>
    </citation>
    <scope>NUCLEOTIDE SEQUENCE [LARGE SCALE GENOMIC DNA]</scope>
    <source>
        <strain evidence="13">ATCC MYA-3404 / T1</strain>
    </source>
</reference>
<dbReference type="PANTHER" id="PTHR24223">
    <property type="entry name" value="ATP-BINDING CASSETTE SUB-FAMILY C"/>
    <property type="match status" value="1"/>
</dbReference>
<dbReference type="STRING" id="294747.C5M5A3"/>
<dbReference type="GO" id="GO:0005524">
    <property type="term" value="F:ATP binding"/>
    <property type="evidence" value="ECO:0007669"/>
    <property type="project" value="UniProtKB-KW"/>
</dbReference>
<keyword evidence="7" id="KW-0067">ATP-binding</keyword>
<dbReference type="PANTHER" id="PTHR24223:SF456">
    <property type="entry name" value="MULTIDRUG RESISTANCE-ASSOCIATED PROTEIN LETHAL(2)03659"/>
    <property type="match status" value="1"/>
</dbReference>
<organism evidence="12 13">
    <name type="scientific">Candida tropicalis (strain ATCC MYA-3404 / T1)</name>
    <name type="common">Yeast</name>
    <dbReference type="NCBI Taxonomy" id="294747"/>
    <lineage>
        <taxon>Eukaryota</taxon>
        <taxon>Fungi</taxon>
        <taxon>Dikarya</taxon>
        <taxon>Ascomycota</taxon>
        <taxon>Saccharomycotina</taxon>
        <taxon>Pichiomycetes</taxon>
        <taxon>Debaryomycetaceae</taxon>
        <taxon>Candida/Lodderomyces clade</taxon>
        <taxon>Candida</taxon>
    </lineage>
</organism>
<dbReference type="InterPro" id="IPR003439">
    <property type="entry name" value="ABC_transporter-like_ATP-bd"/>
</dbReference>
<evidence type="ECO:0000313" key="13">
    <source>
        <dbReference type="Proteomes" id="UP000002037"/>
    </source>
</evidence>
<evidence type="ECO:0000313" key="12">
    <source>
        <dbReference type="EMBL" id="EER35219.1"/>
    </source>
</evidence>
<evidence type="ECO:0000256" key="9">
    <source>
        <dbReference type="ARBA" id="ARBA00023136"/>
    </source>
</evidence>
<dbReference type="FunFam" id="3.40.50.300:FF:002145">
    <property type="entry name" value="ABC transporter (MsbA subfamily)"/>
    <property type="match status" value="1"/>
</dbReference>
<name>C5M5A3_CANTT</name>